<gene>
    <name evidence="5" type="ORF">BZ3500_MVSOF-1268-A1-R1_CHR4-3G07343</name>
</gene>
<dbReference type="STRING" id="289078.A0A2X0KYU0"/>
<evidence type="ECO:0000313" key="5">
    <source>
        <dbReference type="EMBL" id="SCZ97658.1"/>
    </source>
</evidence>
<keyword evidence="2" id="KW-0689">Ribosomal protein</keyword>
<evidence type="ECO:0000256" key="1">
    <source>
        <dbReference type="ARBA" id="ARBA00008450"/>
    </source>
</evidence>
<organism evidence="5 6">
    <name type="scientific">Microbotryum saponariae</name>
    <dbReference type="NCBI Taxonomy" id="289078"/>
    <lineage>
        <taxon>Eukaryota</taxon>
        <taxon>Fungi</taxon>
        <taxon>Dikarya</taxon>
        <taxon>Basidiomycota</taxon>
        <taxon>Pucciniomycotina</taxon>
        <taxon>Microbotryomycetes</taxon>
        <taxon>Microbotryales</taxon>
        <taxon>Microbotryaceae</taxon>
        <taxon>Microbotryum</taxon>
    </lineage>
</organism>
<protein>
    <submittedName>
        <fullName evidence="5">BZ3500_MvSof-1268-A1-R1_Chr4-3g07343 protein</fullName>
    </submittedName>
</protein>
<sequence length="137" mass="15143">MRATLFLWAMRAPWGPHPHPHPRPAPTPRPPKLSPAHRVTTTIDPRPPHTAATFTPRLGTDHVTTLSSHRGKVHGSLARAGKVRSQTPKVAPQEKKKKVCGRAKKRIIYNRRFVNVTLAPGGKRRMNPNPEGKSGST</sequence>
<accession>A0A2X0KYU0</accession>
<feature type="compositionally biased region" description="Pro residues" evidence="4">
    <location>
        <begin position="23"/>
        <end position="33"/>
    </location>
</feature>
<dbReference type="GO" id="GO:0006412">
    <property type="term" value="P:translation"/>
    <property type="evidence" value="ECO:0007669"/>
    <property type="project" value="InterPro"/>
</dbReference>
<dbReference type="GO" id="GO:0003735">
    <property type="term" value="F:structural constituent of ribosome"/>
    <property type="evidence" value="ECO:0007669"/>
    <property type="project" value="InterPro"/>
</dbReference>
<keyword evidence="6" id="KW-1185">Reference proteome</keyword>
<proteinExistence type="inferred from homology"/>
<evidence type="ECO:0000313" key="6">
    <source>
        <dbReference type="Proteomes" id="UP000249723"/>
    </source>
</evidence>
<dbReference type="Proteomes" id="UP000249723">
    <property type="component" value="Unassembled WGS sequence"/>
</dbReference>
<name>A0A2X0KYU0_9BASI</name>
<evidence type="ECO:0000256" key="2">
    <source>
        <dbReference type="ARBA" id="ARBA00022980"/>
    </source>
</evidence>
<dbReference type="InterPro" id="IPR006846">
    <property type="entry name" value="Ribosomal_eS30"/>
</dbReference>
<dbReference type="EMBL" id="FMWP01000093">
    <property type="protein sequence ID" value="SCZ97658.1"/>
    <property type="molecule type" value="Genomic_DNA"/>
</dbReference>
<dbReference type="GO" id="GO:0022627">
    <property type="term" value="C:cytosolic small ribosomal subunit"/>
    <property type="evidence" value="ECO:0007669"/>
    <property type="project" value="TreeGrafter"/>
</dbReference>
<keyword evidence="3" id="KW-0687">Ribonucleoprotein</keyword>
<dbReference type="PANTHER" id="PTHR12650">
    <property type="entry name" value="40S RIBOSOMAL PROTEIN S30/UBIQUITIN-LIKE PROTEIN FUBI"/>
    <property type="match status" value="1"/>
</dbReference>
<dbReference type="Pfam" id="PF04758">
    <property type="entry name" value="Ribosomal_S30"/>
    <property type="match status" value="1"/>
</dbReference>
<dbReference type="OrthoDB" id="199599at2759"/>
<evidence type="ECO:0000256" key="4">
    <source>
        <dbReference type="SAM" id="MobiDB-lite"/>
    </source>
</evidence>
<reference evidence="6" key="1">
    <citation type="submission" date="2016-10" db="EMBL/GenBank/DDBJ databases">
        <authorList>
            <person name="Jeantristanb JTB J.-T."/>
            <person name="Ricardo R."/>
        </authorList>
    </citation>
    <scope>NUCLEOTIDE SEQUENCE [LARGE SCALE GENOMIC DNA]</scope>
</reference>
<dbReference type="AlphaFoldDB" id="A0A2X0KYU0"/>
<feature type="region of interest" description="Disordered" evidence="4">
    <location>
        <begin position="13"/>
        <end position="101"/>
    </location>
</feature>
<evidence type="ECO:0000256" key="3">
    <source>
        <dbReference type="ARBA" id="ARBA00023274"/>
    </source>
</evidence>
<dbReference type="PANTHER" id="PTHR12650:SF15">
    <property type="entry name" value="RIBOSOMAL PROTEIN S30, ISOFORM A"/>
    <property type="match status" value="1"/>
</dbReference>
<comment type="similarity">
    <text evidence="1">Belongs to the eukaryotic ribosomal protein eS30 family.</text>
</comment>